<dbReference type="AlphaFoldDB" id="A0A1G9LRR5"/>
<dbReference type="Proteomes" id="UP000199475">
    <property type="component" value="Unassembled WGS sequence"/>
</dbReference>
<gene>
    <name evidence="2" type="ORF">SAMN04488242_2286</name>
</gene>
<keyword evidence="3" id="KW-1185">Reference proteome</keyword>
<proteinExistence type="predicted"/>
<name>A0A1G9LRR5_9ACTN</name>
<feature type="transmembrane region" description="Helical" evidence="1">
    <location>
        <begin position="95"/>
        <end position="124"/>
    </location>
</feature>
<feature type="transmembrane region" description="Helical" evidence="1">
    <location>
        <begin position="232"/>
        <end position="254"/>
    </location>
</feature>
<dbReference type="STRING" id="686624.SAMN04488242_2286"/>
<feature type="transmembrane region" description="Helical" evidence="1">
    <location>
        <begin position="43"/>
        <end position="66"/>
    </location>
</feature>
<protein>
    <recommendedName>
        <fullName evidence="4">ABC-2 family transporter protein</fullName>
    </recommendedName>
</protein>
<evidence type="ECO:0000313" key="2">
    <source>
        <dbReference type="EMBL" id="SDL64638.1"/>
    </source>
</evidence>
<sequence>MVGKLMKHEFLRTRGPLGLAALIALLIAAVAYGLALISPVVAMFPFGVAFTIALVFAFGVQIYLAVDFYRSSFGRRGYLTHTLPVRGSTLVGAKLVYAMLVTVAAVLWAMVLLLVCLATAVELGMITYELFWSGFRELFGSAPWFVWFLGLNLLALLISTIVQYYFSVAVGSEAWINRTGAMGPVITFLIVYAAFQVIAIVAFLIPPSYAPLTETWSWSLPLVDMINDPDGMGIPMSVFWISYVLSAVLVWRTVVSVGRKLELR</sequence>
<dbReference type="EMBL" id="FNGP01000004">
    <property type="protein sequence ID" value="SDL64638.1"/>
    <property type="molecule type" value="Genomic_DNA"/>
</dbReference>
<evidence type="ECO:0000313" key="3">
    <source>
        <dbReference type="Proteomes" id="UP000199475"/>
    </source>
</evidence>
<keyword evidence="1" id="KW-1133">Transmembrane helix</keyword>
<reference evidence="2 3" key="1">
    <citation type="submission" date="2016-10" db="EMBL/GenBank/DDBJ databases">
        <authorList>
            <person name="de Groot N.N."/>
        </authorList>
    </citation>
    <scope>NUCLEOTIDE SEQUENCE [LARGE SCALE GENOMIC DNA]</scope>
    <source>
        <strain evidence="2 3">CGMCC 1.9159</strain>
    </source>
</reference>
<feature type="transmembrane region" description="Helical" evidence="1">
    <location>
        <begin position="186"/>
        <end position="212"/>
    </location>
</feature>
<evidence type="ECO:0008006" key="4">
    <source>
        <dbReference type="Google" id="ProtNLM"/>
    </source>
</evidence>
<accession>A0A1G9LRR5</accession>
<feature type="transmembrane region" description="Helical" evidence="1">
    <location>
        <begin position="144"/>
        <end position="166"/>
    </location>
</feature>
<keyword evidence="1" id="KW-0472">Membrane</keyword>
<organism evidence="2 3">
    <name type="scientific">Tessaracoccus oleiagri</name>
    <dbReference type="NCBI Taxonomy" id="686624"/>
    <lineage>
        <taxon>Bacteria</taxon>
        <taxon>Bacillati</taxon>
        <taxon>Actinomycetota</taxon>
        <taxon>Actinomycetes</taxon>
        <taxon>Propionibacteriales</taxon>
        <taxon>Propionibacteriaceae</taxon>
        <taxon>Tessaracoccus</taxon>
    </lineage>
</organism>
<evidence type="ECO:0000256" key="1">
    <source>
        <dbReference type="SAM" id="Phobius"/>
    </source>
</evidence>
<keyword evidence="1" id="KW-0812">Transmembrane</keyword>